<accession>A0ABY6USH0</accession>
<dbReference type="EMBL" id="CABFNS010000882">
    <property type="protein sequence ID" value="VUC34348.1"/>
    <property type="molecule type" value="Genomic_DNA"/>
</dbReference>
<name>A0ABY6USH0_BIOOC</name>
<evidence type="ECO:0000256" key="2">
    <source>
        <dbReference type="ARBA" id="ARBA00010790"/>
    </source>
</evidence>
<evidence type="ECO:0000256" key="1">
    <source>
        <dbReference type="ARBA" id="ARBA00001974"/>
    </source>
</evidence>
<evidence type="ECO:0000259" key="6">
    <source>
        <dbReference type="PROSITE" id="PS00624"/>
    </source>
</evidence>
<dbReference type="InterPro" id="IPR036188">
    <property type="entry name" value="FAD/NAD-bd_sf"/>
</dbReference>
<feature type="signal peptide" evidence="5">
    <location>
        <begin position="1"/>
        <end position="22"/>
    </location>
</feature>
<dbReference type="Pfam" id="PF05199">
    <property type="entry name" value="GMC_oxred_C"/>
    <property type="match status" value="1"/>
</dbReference>
<dbReference type="InterPro" id="IPR000172">
    <property type="entry name" value="GMC_OxRdtase_N"/>
</dbReference>
<reference evidence="7 8" key="1">
    <citation type="submission" date="2019-06" db="EMBL/GenBank/DDBJ databases">
        <authorList>
            <person name="Broberg M."/>
        </authorList>
    </citation>
    <scope>NUCLEOTIDE SEQUENCE [LARGE SCALE GENOMIC DNA]</scope>
</reference>
<evidence type="ECO:0000313" key="7">
    <source>
        <dbReference type="EMBL" id="VUC34348.1"/>
    </source>
</evidence>
<keyword evidence="4" id="KW-0274">FAD</keyword>
<dbReference type="Gene3D" id="3.50.50.60">
    <property type="entry name" value="FAD/NAD(P)-binding domain"/>
    <property type="match status" value="1"/>
</dbReference>
<dbReference type="InterPro" id="IPR007867">
    <property type="entry name" value="GMC_OxRtase_C"/>
</dbReference>
<sequence length="641" mass="70163">MKISDWSLALCLLATAGYSVSASSEYDYVVIGSGAGGGPLAANLARHGYSVLILEAGGDHVNDLSTTIPVMANTAAESPEISWQFFVNHYSDLDEAQKDSKFTWKLTNGSYYVGANPPQDAKPHGMLYPRGATVGGSAMVNAAGLALPPDNDWDHIAELTGDDSWKAENMRKYFERLENNHYLPNNTLGHGFSGWLGSTRNNLSIVQPDDGFFEVVSTAMTAIRDSQSPGKDEVLKLLGRDVNSLDKHRFEKDRITEHVLHHDQQHRRSSPGRYIQSTVNEAYSNGTRKHQLTVSVNSLATKLLFDNSTDAKSVAGVEYLRGPALYKADPRFNESDSGSTMVALARKEVILAGGAFNTPQILKLSGIGPREELEKFGIPIQVALPAVGTNLQDNYEIGVEALASKDFLNTFENCSATFEPEDACFDEFMATGTGPYTQGPMLSLLMRSSQSENADADLWFFGGANGVFRGFWPGWSNLTAPPSSFWWSIVKMQMQNRAGTVNLRSANPRDVPEINFNYFSEGREHDLAALVEGMQLALDIFDQVEAPWTPFNVTRPTKSLEEEARYESWGHHASCSCPMGVDLETSCVDSQFKVHGVENLRIVDGSVFPRVPGAFPVAATFAISEKATDVILEDATKSALR</sequence>
<feature type="chain" id="PRO_5046093972" description="Glucose-methanol-choline oxidoreductase N-terminal domain-containing protein" evidence="5">
    <location>
        <begin position="23"/>
        <end position="641"/>
    </location>
</feature>
<dbReference type="SUPFAM" id="SSF51905">
    <property type="entry name" value="FAD/NAD(P)-binding domain"/>
    <property type="match status" value="1"/>
</dbReference>
<keyword evidence="5" id="KW-0732">Signal</keyword>
<dbReference type="Pfam" id="PF00732">
    <property type="entry name" value="GMC_oxred_N"/>
    <property type="match status" value="1"/>
</dbReference>
<protein>
    <recommendedName>
        <fullName evidence="6">Glucose-methanol-choline oxidoreductase N-terminal domain-containing protein</fullName>
    </recommendedName>
</protein>
<organism evidence="7 8">
    <name type="scientific">Bionectria ochroleuca</name>
    <name type="common">Gliocladium roseum</name>
    <dbReference type="NCBI Taxonomy" id="29856"/>
    <lineage>
        <taxon>Eukaryota</taxon>
        <taxon>Fungi</taxon>
        <taxon>Dikarya</taxon>
        <taxon>Ascomycota</taxon>
        <taxon>Pezizomycotina</taxon>
        <taxon>Sordariomycetes</taxon>
        <taxon>Hypocreomycetidae</taxon>
        <taxon>Hypocreales</taxon>
        <taxon>Bionectriaceae</taxon>
        <taxon>Clonostachys</taxon>
    </lineage>
</organism>
<keyword evidence="3" id="KW-0285">Flavoprotein</keyword>
<dbReference type="Proteomes" id="UP000766486">
    <property type="component" value="Unassembled WGS sequence"/>
</dbReference>
<gene>
    <name evidence="7" type="ORF">CLO192961_LOCUS380530</name>
</gene>
<dbReference type="PANTHER" id="PTHR11552">
    <property type="entry name" value="GLUCOSE-METHANOL-CHOLINE GMC OXIDOREDUCTASE"/>
    <property type="match status" value="1"/>
</dbReference>
<dbReference type="SUPFAM" id="SSF54373">
    <property type="entry name" value="FAD-linked reductases, C-terminal domain"/>
    <property type="match status" value="1"/>
</dbReference>
<evidence type="ECO:0000256" key="5">
    <source>
        <dbReference type="SAM" id="SignalP"/>
    </source>
</evidence>
<keyword evidence="8" id="KW-1185">Reference proteome</keyword>
<feature type="domain" description="Glucose-methanol-choline oxidoreductase N-terminal" evidence="6">
    <location>
        <begin position="354"/>
        <end position="368"/>
    </location>
</feature>
<dbReference type="PIRSF" id="PIRSF000137">
    <property type="entry name" value="Alcohol_oxidase"/>
    <property type="match status" value="1"/>
</dbReference>
<comment type="cofactor">
    <cofactor evidence="1">
        <name>FAD</name>
        <dbReference type="ChEBI" id="CHEBI:57692"/>
    </cofactor>
</comment>
<comment type="similarity">
    <text evidence="2">Belongs to the GMC oxidoreductase family.</text>
</comment>
<dbReference type="InterPro" id="IPR012132">
    <property type="entry name" value="GMC_OxRdtase"/>
</dbReference>
<evidence type="ECO:0000313" key="8">
    <source>
        <dbReference type="Proteomes" id="UP000766486"/>
    </source>
</evidence>
<evidence type="ECO:0000256" key="4">
    <source>
        <dbReference type="ARBA" id="ARBA00022827"/>
    </source>
</evidence>
<dbReference type="PROSITE" id="PS00624">
    <property type="entry name" value="GMC_OXRED_2"/>
    <property type="match status" value="1"/>
</dbReference>
<evidence type="ECO:0000256" key="3">
    <source>
        <dbReference type="ARBA" id="ARBA00022630"/>
    </source>
</evidence>
<dbReference type="Gene3D" id="3.30.560.10">
    <property type="entry name" value="Glucose Oxidase, domain 3"/>
    <property type="match status" value="1"/>
</dbReference>
<proteinExistence type="inferred from homology"/>
<comment type="caution">
    <text evidence="7">The sequence shown here is derived from an EMBL/GenBank/DDBJ whole genome shotgun (WGS) entry which is preliminary data.</text>
</comment>
<dbReference type="PANTHER" id="PTHR11552:SF147">
    <property type="entry name" value="CHOLINE DEHYDROGENASE, MITOCHONDRIAL"/>
    <property type="match status" value="1"/>
</dbReference>